<dbReference type="GO" id="GO:0006457">
    <property type="term" value="P:protein folding"/>
    <property type="evidence" value="ECO:0007669"/>
    <property type="project" value="InterPro"/>
</dbReference>
<dbReference type="PANTHER" id="PTHR43811:SF19">
    <property type="entry name" value="39 KDA FK506-BINDING NUCLEAR PROTEIN"/>
    <property type="match status" value="1"/>
</dbReference>
<keyword evidence="4" id="KW-0413">Isomerase</keyword>
<dbReference type="InterPro" id="IPR046357">
    <property type="entry name" value="PPIase_dom_sf"/>
</dbReference>
<dbReference type="FunFam" id="3.10.50.40:FF:000006">
    <property type="entry name" value="Peptidyl-prolyl cis-trans isomerase"/>
    <property type="match status" value="1"/>
</dbReference>
<keyword evidence="3" id="KW-0697">Rotamase</keyword>
<evidence type="ECO:0000256" key="2">
    <source>
        <dbReference type="ARBA" id="ARBA00013194"/>
    </source>
</evidence>
<evidence type="ECO:0000256" key="4">
    <source>
        <dbReference type="ARBA" id="ARBA00023235"/>
    </source>
</evidence>
<dbReference type="Gene3D" id="3.10.50.40">
    <property type="match status" value="1"/>
</dbReference>
<proteinExistence type="predicted"/>
<dbReference type="Gene3D" id="1.10.287.460">
    <property type="entry name" value="Peptidyl-prolyl cis-trans isomerase, FKBP-type, N-terminal domain"/>
    <property type="match status" value="1"/>
</dbReference>
<dbReference type="EC" id="5.2.1.8" evidence="2"/>
<name>A0A381PPK1_9ZZZZ</name>
<gene>
    <name evidence="6" type="ORF">METZ01_LOCUS20247</name>
</gene>
<dbReference type="Pfam" id="PF00254">
    <property type="entry name" value="FKBP_C"/>
    <property type="match status" value="1"/>
</dbReference>
<dbReference type="SUPFAM" id="SSF54534">
    <property type="entry name" value="FKBP-like"/>
    <property type="match status" value="1"/>
</dbReference>
<evidence type="ECO:0000256" key="1">
    <source>
        <dbReference type="ARBA" id="ARBA00000971"/>
    </source>
</evidence>
<dbReference type="AlphaFoldDB" id="A0A381PPK1"/>
<reference evidence="6" key="1">
    <citation type="submission" date="2018-05" db="EMBL/GenBank/DDBJ databases">
        <authorList>
            <person name="Lanie J.A."/>
            <person name="Ng W.-L."/>
            <person name="Kazmierczak K.M."/>
            <person name="Andrzejewski T.M."/>
            <person name="Davidsen T.M."/>
            <person name="Wayne K.J."/>
            <person name="Tettelin H."/>
            <person name="Glass J.I."/>
            <person name="Rusch D."/>
            <person name="Podicherti R."/>
            <person name="Tsui H.-C.T."/>
            <person name="Winkler M.E."/>
        </authorList>
    </citation>
    <scope>NUCLEOTIDE SEQUENCE</scope>
</reference>
<feature type="domain" description="PPIase FKBP-type" evidence="5">
    <location>
        <begin position="142"/>
        <end position="227"/>
    </location>
</feature>
<dbReference type="InterPro" id="IPR036944">
    <property type="entry name" value="PPIase_FKBP_N_sf"/>
</dbReference>
<dbReference type="InterPro" id="IPR000774">
    <property type="entry name" value="PPIase_FKBP_N"/>
</dbReference>
<dbReference type="InterPro" id="IPR001179">
    <property type="entry name" value="PPIase_FKBP_dom"/>
</dbReference>
<dbReference type="PROSITE" id="PS51257">
    <property type="entry name" value="PROKAR_LIPOPROTEIN"/>
    <property type="match status" value="1"/>
</dbReference>
<organism evidence="6">
    <name type="scientific">marine metagenome</name>
    <dbReference type="NCBI Taxonomy" id="408172"/>
    <lineage>
        <taxon>unclassified sequences</taxon>
        <taxon>metagenomes</taxon>
        <taxon>ecological metagenomes</taxon>
    </lineage>
</organism>
<sequence>MKYALFFCTFLFVISCSQKQELPSVQSLNTKADTISYSLGADIGENLKRQQIDIDYNVLITGLVDAYETNEVKLDQKARRKAMTDLQQLIRNKTTETTRNNLEEADAFLAKNKVENADVKETPTGLQYRVLRQGEGNSPTAKAKVKVHYAGRLLNGQEFDSSIAKGKPAEFTLDGVIKGWTEGLQLMKEGDKFEFFIHPRLGYGGRSTPKIPGNSCLIFEVELIEILES</sequence>
<dbReference type="PROSITE" id="PS50059">
    <property type="entry name" value="FKBP_PPIASE"/>
    <property type="match status" value="1"/>
</dbReference>
<evidence type="ECO:0000259" key="5">
    <source>
        <dbReference type="PROSITE" id="PS50059"/>
    </source>
</evidence>
<protein>
    <recommendedName>
        <fullName evidence="2">peptidylprolyl isomerase</fullName>
        <ecNumber evidence="2">5.2.1.8</ecNumber>
    </recommendedName>
</protein>
<evidence type="ECO:0000256" key="3">
    <source>
        <dbReference type="ARBA" id="ARBA00023110"/>
    </source>
</evidence>
<dbReference type="PANTHER" id="PTHR43811">
    <property type="entry name" value="FKBP-TYPE PEPTIDYL-PROLYL CIS-TRANS ISOMERASE FKPA"/>
    <property type="match status" value="1"/>
</dbReference>
<accession>A0A381PPK1</accession>
<comment type="catalytic activity">
    <reaction evidence="1">
        <text>[protein]-peptidylproline (omega=180) = [protein]-peptidylproline (omega=0)</text>
        <dbReference type="Rhea" id="RHEA:16237"/>
        <dbReference type="Rhea" id="RHEA-COMP:10747"/>
        <dbReference type="Rhea" id="RHEA-COMP:10748"/>
        <dbReference type="ChEBI" id="CHEBI:83833"/>
        <dbReference type="ChEBI" id="CHEBI:83834"/>
        <dbReference type="EC" id="5.2.1.8"/>
    </reaction>
</comment>
<dbReference type="Pfam" id="PF01346">
    <property type="entry name" value="FKBP_N"/>
    <property type="match status" value="1"/>
</dbReference>
<dbReference type="GO" id="GO:0003755">
    <property type="term" value="F:peptidyl-prolyl cis-trans isomerase activity"/>
    <property type="evidence" value="ECO:0007669"/>
    <property type="project" value="UniProtKB-KW"/>
</dbReference>
<dbReference type="EMBL" id="UINC01001010">
    <property type="protein sequence ID" value="SUZ67393.1"/>
    <property type="molecule type" value="Genomic_DNA"/>
</dbReference>
<evidence type="ECO:0000313" key="6">
    <source>
        <dbReference type="EMBL" id="SUZ67393.1"/>
    </source>
</evidence>